<reference evidence="1 2" key="1">
    <citation type="submission" date="2015-07" db="EMBL/GenBank/DDBJ databases">
        <title>Genome sequencing of Kibdelosporangium phytohabitans.</title>
        <authorList>
            <person name="Qin S."/>
            <person name="Xing K."/>
        </authorList>
    </citation>
    <scope>NUCLEOTIDE SEQUENCE [LARGE SCALE GENOMIC DNA]</scope>
    <source>
        <strain evidence="1 2">KLBMP1111</strain>
    </source>
</reference>
<proteinExistence type="predicted"/>
<dbReference type="AlphaFoldDB" id="A0A0N9I5D0"/>
<dbReference type="EMBL" id="CP012752">
    <property type="protein sequence ID" value="ALG09602.1"/>
    <property type="molecule type" value="Genomic_DNA"/>
</dbReference>
<dbReference type="RefSeq" id="WP_054291506.1">
    <property type="nucleotide sequence ID" value="NZ_CP012752.1"/>
</dbReference>
<protein>
    <submittedName>
        <fullName evidence="1">Uncharacterized protein</fullName>
    </submittedName>
</protein>
<name>A0A0N9I5D0_9PSEU</name>
<evidence type="ECO:0000313" key="2">
    <source>
        <dbReference type="Proteomes" id="UP000063699"/>
    </source>
</evidence>
<gene>
    <name evidence="1" type="ORF">AOZ06_24270</name>
</gene>
<evidence type="ECO:0000313" key="1">
    <source>
        <dbReference type="EMBL" id="ALG09602.1"/>
    </source>
</evidence>
<organism evidence="1 2">
    <name type="scientific">Kibdelosporangium phytohabitans</name>
    <dbReference type="NCBI Taxonomy" id="860235"/>
    <lineage>
        <taxon>Bacteria</taxon>
        <taxon>Bacillati</taxon>
        <taxon>Actinomycetota</taxon>
        <taxon>Actinomycetes</taxon>
        <taxon>Pseudonocardiales</taxon>
        <taxon>Pseudonocardiaceae</taxon>
        <taxon>Kibdelosporangium</taxon>
    </lineage>
</organism>
<dbReference type="STRING" id="860235.AOZ06_24270"/>
<dbReference type="Proteomes" id="UP000063699">
    <property type="component" value="Chromosome"/>
</dbReference>
<dbReference type="OrthoDB" id="3694056at2"/>
<keyword evidence="2" id="KW-1185">Reference proteome</keyword>
<dbReference type="KEGG" id="kphy:AOZ06_24270"/>
<sequence>MSVVHQARFGFVASSGMQIVASSLPRTHVPAWQDSLDTHIRLDPVPGTALPSTALSYMVFPNDMAVVLRRWQDGGSPGRNPAHALIAPADVLDVPTALGLATWSGWGGHATTPLSASELMRSASAGFDADADEEVAVAEVLGRLIERPAHPVSIVGCPDEQRLPLIRALYRVGSTVLPKQRQWTFSTYESVHDAGIPNLPEIVFLPKDPGSLSARRVVVDLASPSAQGKAVAFIRKQPVRRSMPMPAPPTPPAAPRHGLPRWSVRMAVGTLILGIGVALGVVLSRPGQPVLSAAPAPVTTSTPPTPRPPVVYFTVTSPVPNSETVVLLGRQADKYAHKGLCGKGNGGWVCSTSVTPDLAVLAVADQKAVEQLEKAKADGKSIPLPAGVRLLLEASPTERE</sequence>
<accession>A0A0N9I5D0</accession>